<protein>
    <submittedName>
        <fullName evidence="4">Nitroreductase</fullName>
    </submittedName>
</protein>
<evidence type="ECO:0000313" key="5">
    <source>
        <dbReference type="Proteomes" id="UP000184159"/>
    </source>
</evidence>
<dbReference type="InterPro" id="IPR029479">
    <property type="entry name" value="Nitroreductase"/>
</dbReference>
<dbReference type="RefSeq" id="WP_072954750.1">
    <property type="nucleotide sequence ID" value="NZ_FQUH01000001.1"/>
</dbReference>
<gene>
    <name evidence="4" type="ORF">SAMN02745781_00336</name>
</gene>
<dbReference type="PANTHER" id="PTHR43673">
    <property type="entry name" value="NAD(P)H NITROREDUCTASE YDGI-RELATED"/>
    <property type="match status" value="1"/>
</dbReference>
<proteinExistence type="inferred from homology"/>
<comment type="similarity">
    <text evidence="1">Belongs to the nitroreductase family.</text>
</comment>
<dbReference type="EMBL" id="FQUH01000001">
    <property type="protein sequence ID" value="SHE44681.1"/>
    <property type="molecule type" value="Genomic_DNA"/>
</dbReference>
<keyword evidence="2" id="KW-0560">Oxidoreductase</keyword>
<dbReference type="InterPro" id="IPR000415">
    <property type="entry name" value="Nitroreductase-like"/>
</dbReference>
<dbReference type="Pfam" id="PF00881">
    <property type="entry name" value="Nitroreductase"/>
    <property type="match status" value="1"/>
</dbReference>
<organism evidence="4 5">
    <name type="scientific">Vibrio gazogenes DSM 21264 = NBRC 103151</name>
    <dbReference type="NCBI Taxonomy" id="1123492"/>
    <lineage>
        <taxon>Bacteria</taxon>
        <taxon>Pseudomonadati</taxon>
        <taxon>Pseudomonadota</taxon>
        <taxon>Gammaproteobacteria</taxon>
        <taxon>Vibrionales</taxon>
        <taxon>Vibrionaceae</taxon>
        <taxon>Vibrio</taxon>
    </lineage>
</organism>
<evidence type="ECO:0000259" key="3">
    <source>
        <dbReference type="Pfam" id="PF00881"/>
    </source>
</evidence>
<dbReference type="Gene3D" id="3.40.109.10">
    <property type="entry name" value="NADH Oxidase"/>
    <property type="match status" value="1"/>
</dbReference>
<accession>A0A1M4TJM6</accession>
<dbReference type="PANTHER" id="PTHR43673:SF12">
    <property type="entry name" value="PROTEIN DRGA"/>
    <property type="match status" value="1"/>
</dbReference>
<feature type="domain" description="Nitroreductase" evidence="3">
    <location>
        <begin position="7"/>
        <end position="177"/>
    </location>
</feature>
<name>A0A1M4TJM6_VIBGA</name>
<dbReference type="SUPFAM" id="SSF55469">
    <property type="entry name" value="FMN-dependent nitroreductase-like"/>
    <property type="match status" value="1"/>
</dbReference>
<keyword evidence="5" id="KW-1185">Reference proteome</keyword>
<reference evidence="5" key="1">
    <citation type="submission" date="2016-11" db="EMBL/GenBank/DDBJ databases">
        <authorList>
            <person name="Varghese N."/>
            <person name="Submissions S."/>
        </authorList>
    </citation>
    <scope>NUCLEOTIDE SEQUENCE [LARGE SCALE GENOMIC DNA]</scope>
    <source>
        <strain evidence="5">DSM 21264</strain>
    </source>
</reference>
<evidence type="ECO:0000256" key="2">
    <source>
        <dbReference type="ARBA" id="ARBA00023002"/>
    </source>
</evidence>
<dbReference type="AlphaFoldDB" id="A0A1M4TJM6"/>
<evidence type="ECO:0000256" key="1">
    <source>
        <dbReference type="ARBA" id="ARBA00007118"/>
    </source>
</evidence>
<evidence type="ECO:0000313" key="4">
    <source>
        <dbReference type="EMBL" id="SHE44681.1"/>
    </source>
</evidence>
<dbReference type="CDD" id="cd02137">
    <property type="entry name" value="MhqN-like"/>
    <property type="match status" value="1"/>
</dbReference>
<dbReference type="Proteomes" id="UP000184159">
    <property type="component" value="Unassembled WGS sequence"/>
</dbReference>
<sequence length="200" mass="22975">MNTIEAIRHRRSIKQYDPNYVMNQEDLNTILQAAVLAPTSFNIQHWRFVHVQDQAIRQQLRAAAWDQAQVTDASTLLLVTGDTLSWQESPERYWANVDQQTRETLVTMLQDFYRDREWLQRDEVIRSGAMAAQNIMLAAEDLGYQTSPMIGFDIDKVGEIIRLPENHVIVMMLAIGKGTTQAYPRGGQLPLSEIVIKDQF</sequence>
<dbReference type="GO" id="GO:0016491">
    <property type="term" value="F:oxidoreductase activity"/>
    <property type="evidence" value="ECO:0007669"/>
    <property type="project" value="UniProtKB-KW"/>
</dbReference>